<dbReference type="Proteomes" id="UP000261284">
    <property type="component" value="Unassembled WGS sequence"/>
</dbReference>
<proteinExistence type="predicted"/>
<feature type="transmembrane region" description="Helical" evidence="6">
    <location>
        <begin position="289"/>
        <end position="312"/>
    </location>
</feature>
<keyword evidence="5 6" id="KW-0472">Membrane</keyword>
<evidence type="ECO:0000256" key="1">
    <source>
        <dbReference type="ARBA" id="ARBA00004651"/>
    </source>
</evidence>
<dbReference type="InterPro" id="IPR002797">
    <property type="entry name" value="Polysacc_synth"/>
</dbReference>
<feature type="transmembrane region" description="Helical" evidence="6">
    <location>
        <begin position="355"/>
        <end position="374"/>
    </location>
</feature>
<keyword evidence="4 6" id="KW-1133">Transmembrane helix</keyword>
<feature type="transmembrane region" description="Helical" evidence="6">
    <location>
        <begin position="248"/>
        <end position="269"/>
    </location>
</feature>
<feature type="transmembrane region" description="Helical" evidence="6">
    <location>
        <begin position="112"/>
        <end position="131"/>
    </location>
</feature>
<sequence length="477" mass="53680">MSQSGKLLKNALIYTVGNLGAKLLSFLMVPLYTFYLNKADLGTYDLLLTTVTLLAPFISIQMAESAYRWLLDVKDNDHNRQSTAISNSLLVFLVNNIAFTLLFAITQLFYKVPYATEFAIILFLNGLLGYLQQTARGLGLNKLYSFIGFSLTFFILVSNVVFVVVLKMRLDGILYATIISTLVAIVILANRSKIHQYIRFNTISKKEIKSMMAYAWPLIPNTISWWLINEVNRFIILFALGVDANGIFALSNRFPSIILIVNSIFMLAWQDQAIAIHDSEEKDAFYSKIFNVFLTLEFTLVIALTAVSKYVVKLVASPAFFNSWYYMPILYLSVAFASFSAFLGVGYLGSKKTKGLFTTTVYGSIINVAISYLSVRYIGLYAPCIGTCVGFVIIWVLRIRQTRAFVKLKINYTNLAVMLGVTFAVMYLVTLNNLYTDVLCILIAVATLFIANKSLLQYLYGFVQKSFASFIPKHSRS</sequence>
<dbReference type="RefSeq" id="WP_116847933.1">
    <property type="nucleotide sequence ID" value="NZ_QTJU01000004.1"/>
</dbReference>
<comment type="subcellular location">
    <subcellularLocation>
        <location evidence="1">Cell membrane</location>
        <topology evidence="1">Multi-pass membrane protein</topology>
    </subcellularLocation>
</comment>
<feature type="transmembrane region" description="Helical" evidence="6">
    <location>
        <begin position="143"/>
        <end position="166"/>
    </location>
</feature>
<evidence type="ECO:0000256" key="2">
    <source>
        <dbReference type="ARBA" id="ARBA00022475"/>
    </source>
</evidence>
<keyword evidence="8" id="KW-1185">Reference proteome</keyword>
<evidence type="ECO:0000256" key="5">
    <source>
        <dbReference type="ARBA" id="ARBA00023136"/>
    </source>
</evidence>
<evidence type="ECO:0000256" key="4">
    <source>
        <dbReference type="ARBA" id="ARBA00022989"/>
    </source>
</evidence>
<feature type="transmembrane region" description="Helical" evidence="6">
    <location>
        <begin position="410"/>
        <end position="428"/>
    </location>
</feature>
<keyword evidence="2" id="KW-1003">Cell membrane</keyword>
<reference evidence="7 8" key="1">
    <citation type="submission" date="2018-08" db="EMBL/GenBank/DDBJ databases">
        <title>Chitinophagaceae sp. K23C18032701, a novel bacterium isolated from forest soil.</title>
        <authorList>
            <person name="Wang C."/>
        </authorList>
    </citation>
    <scope>NUCLEOTIDE SEQUENCE [LARGE SCALE GENOMIC DNA]</scope>
    <source>
        <strain evidence="7 8">K23C18032701</strain>
    </source>
</reference>
<feature type="transmembrane region" description="Helical" evidence="6">
    <location>
        <begin position="211"/>
        <end position="228"/>
    </location>
</feature>
<dbReference type="PANTHER" id="PTHR30250">
    <property type="entry name" value="PST FAMILY PREDICTED COLANIC ACID TRANSPORTER"/>
    <property type="match status" value="1"/>
</dbReference>
<accession>A0A3E1NIV2</accession>
<evidence type="ECO:0000313" key="7">
    <source>
        <dbReference type="EMBL" id="RFM27857.1"/>
    </source>
</evidence>
<evidence type="ECO:0000313" key="8">
    <source>
        <dbReference type="Proteomes" id="UP000261284"/>
    </source>
</evidence>
<organism evidence="7 8">
    <name type="scientific">Deminuibacter soli</name>
    <dbReference type="NCBI Taxonomy" id="2291815"/>
    <lineage>
        <taxon>Bacteria</taxon>
        <taxon>Pseudomonadati</taxon>
        <taxon>Bacteroidota</taxon>
        <taxon>Chitinophagia</taxon>
        <taxon>Chitinophagales</taxon>
        <taxon>Chitinophagaceae</taxon>
        <taxon>Deminuibacter</taxon>
    </lineage>
</organism>
<gene>
    <name evidence="7" type="ORF">DXN05_14275</name>
</gene>
<comment type="caution">
    <text evidence="7">The sequence shown here is derived from an EMBL/GenBank/DDBJ whole genome shotgun (WGS) entry which is preliminary data.</text>
</comment>
<dbReference type="AlphaFoldDB" id="A0A3E1NIV2"/>
<feature type="transmembrane region" description="Helical" evidence="6">
    <location>
        <begin position="12"/>
        <end position="35"/>
    </location>
</feature>
<dbReference type="GO" id="GO:0005886">
    <property type="term" value="C:plasma membrane"/>
    <property type="evidence" value="ECO:0007669"/>
    <property type="project" value="UniProtKB-SubCell"/>
</dbReference>
<dbReference type="OrthoDB" id="3249502at2"/>
<evidence type="ECO:0000256" key="6">
    <source>
        <dbReference type="SAM" id="Phobius"/>
    </source>
</evidence>
<feature type="transmembrane region" description="Helical" evidence="6">
    <location>
        <begin position="324"/>
        <end position="348"/>
    </location>
</feature>
<feature type="transmembrane region" description="Helical" evidence="6">
    <location>
        <begin position="41"/>
        <end position="63"/>
    </location>
</feature>
<name>A0A3E1NIV2_9BACT</name>
<dbReference type="PANTHER" id="PTHR30250:SF11">
    <property type="entry name" value="O-ANTIGEN TRANSPORTER-RELATED"/>
    <property type="match status" value="1"/>
</dbReference>
<dbReference type="InterPro" id="IPR050833">
    <property type="entry name" value="Poly_Biosynth_Transport"/>
</dbReference>
<feature type="transmembrane region" description="Helical" evidence="6">
    <location>
        <begin position="380"/>
        <end position="398"/>
    </location>
</feature>
<keyword evidence="3 6" id="KW-0812">Transmembrane</keyword>
<feature type="transmembrane region" description="Helical" evidence="6">
    <location>
        <begin position="172"/>
        <end position="190"/>
    </location>
</feature>
<evidence type="ECO:0000256" key="3">
    <source>
        <dbReference type="ARBA" id="ARBA00022692"/>
    </source>
</evidence>
<protein>
    <submittedName>
        <fullName evidence="7">Lipopolysaccharide biosynthesis protein</fullName>
    </submittedName>
</protein>
<feature type="transmembrane region" description="Helical" evidence="6">
    <location>
        <begin position="84"/>
        <end position="106"/>
    </location>
</feature>
<dbReference type="EMBL" id="QTJU01000004">
    <property type="protein sequence ID" value="RFM27857.1"/>
    <property type="molecule type" value="Genomic_DNA"/>
</dbReference>
<dbReference type="Pfam" id="PF01943">
    <property type="entry name" value="Polysacc_synt"/>
    <property type="match status" value="1"/>
</dbReference>